<gene>
    <name evidence="3" type="ORF">SAMN05421740_103136</name>
</gene>
<evidence type="ECO:0000256" key="1">
    <source>
        <dbReference type="SAM" id="Phobius"/>
    </source>
</evidence>
<evidence type="ECO:0000313" key="4">
    <source>
        <dbReference type="Proteomes" id="UP000198916"/>
    </source>
</evidence>
<dbReference type="Proteomes" id="UP000198916">
    <property type="component" value="Unassembled WGS sequence"/>
</dbReference>
<feature type="chain" id="PRO_5011548015" description="LPXTG-motif cell wall anchor domain-containing protein" evidence="2">
    <location>
        <begin position="18"/>
        <end position="61"/>
    </location>
</feature>
<reference evidence="4" key="1">
    <citation type="submission" date="2016-10" db="EMBL/GenBank/DDBJ databases">
        <authorList>
            <person name="Varghese N."/>
            <person name="Submissions S."/>
        </authorList>
    </citation>
    <scope>NUCLEOTIDE SEQUENCE [LARGE SCALE GENOMIC DNA]</scope>
    <source>
        <strain evidence="4">Jip14</strain>
    </source>
</reference>
<name>A0A1H7LEC3_9SPHI</name>
<keyword evidence="1" id="KW-1133">Transmembrane helix</keyword>
<keyword evidence="4" id="KW-1185">Reference proteome</keyword>
<accession>A0A1H7LEC3</accession>
<proteinExistence type="predicted"/>
<organism evidence="3 4">
    <name type="scientific">Parapedobacter koreensis</name>
    <dbReference type="NCBI Taxonomy" id="332977"/>
    <lineage>
        <taxon>Bacteria</taxon>
        <taxon>Pseudomonadati</taxon>
        <taxon>Bacteroidota</taxon>
        <taxon>Sphingobacteriia</taxon>
        <taxon>Sphingobacteriales</taxon>
        <taxon>Sphingobacteriaceae</taxon>
        <taxon>Parapedobacter</taxon>
    </lineage>
</organism>
<keyword evidence="1" id="KW-0472">Membrane</keyword>
<sequence>MHSIAVLFVLFTSTNTAAIIQQSDTVSETSWQTYGYIGLGAIILIAAVVVLIRKQYRKFNE</sequence>
<dbReference type="STRING" id="332977.SAMN05421740_103136"/>
<evidence type="ECO:0008006" key="5">
    <source>
        <dbReference type="Google" id="ProtNLM"/>
    </source>
</evidence>
<evidence type="ECO:0000256" key="2">
    <source>
        <dbReference type="SAM" id="SignalP"/>
    </source>
</evidence>
<evidence type="ECO:0000313" key="3">
    <source>
        <dbReference type="EMBL" id="SEK97188.1"/>
    </source>
</evidence>
<dbReference type="RefSeq" id="WP_090604552.1">
    <property type="nucleotide sequence ID" value="NZ_FNZR01000003.1"/>
</dbReference>
<protein>
    <recommendedName>
        <fullName evidence="5">LPXTG-motif cell wall anchor domain-containing protein</fullName>
    </recommendedName>
</protein>
<feature type="transmembrane region" description="Helical" evidence="1">
    <location>
        <begin position="33"/>
        <end position="52"/>
    </location>
</feature>
<dbReference type="EMBL" id="FNZR01000003">
    <property type="protein sequence ID" value="SEK97188.1"/>
    <property type="molecule type" value="Genomic_DNA"/>
</dbReference>
<keyword evidence="2" id="KW-0732">Signal</keyword>
<dbReference type="AlphaFoldDB" id="A0A1H7LEC3"/>
<keyword evidence="1" id="KW-0812">Transmembrane</keyword>
<feature type="signal peptide" evidence="2">
    <location>
        <begin position="1"/>
        <end position="17"/>
    </location>
</feature>